<sequence length="134" mass="15276">MSSKDPTDLCKNVKRILEIIVGLLKDRVLASEEPTNKKCCVEEIIKKKQAFLLNMQSELRQENARLLAENAKVKAKNVKLKQAYGKNCCWTCKTRTNIPNTPIHSVLQITPNHPFHHLIEDQSEKNNADPISQD</sequence>
<comment type="caution">
    <text evidence="2">The sequence shown here is derived from an EMBL/GenBank/DDBJ whole genome shotgun (WGS) entry which is preliminary data.</text>
</comment>
<evidence type="ECO:0000256" key="1">
    <source>
        <dbReference type="SAM" id="Coils"/>
    </source>
</evidence>
<evidence type="ECO:0000313" key="2">
    <source>
        <dbReference type="EMBL" id="RIA86055.1"/>
    </source>
</evidence>
<reference evidence="2 3" key="1">
    <citation type="submission" date="2018-06" db="EMBL/GenBank/DDBJ databases">
        <title>Comparative genomics reveals the genomic features of Rhizophagus irregularis, R. cerebriforme, R. diaphanum and Gigaspora rosea, and their symbiotic lifestyle signature.</title>
        <authorList>
            <person name="Morin E."/>
            <person name="San Clemente H."/>
            <person name="Chen E.C.H."/>
            <person name="De La Providencia I."/>
            <person name="Hainaut M."/>
            <person name="Kuo A."/>
            <person name="Kohler A."/>
            <person name="Murat C."/>
            <person name="Tang N."/>
            <person name="Roy S."/>
            <person name="Loubradou J."/>
            <person name="Henrissat B."/>
            <person name="Grigoriev I.V."/>
            <person name="Corradi N."/>
            <person name="Roux C."/>
            <person name="Martin F.M."/>
        </authorList>
    </citation>
    <scope>NUCLEOTIDE SEQUENCE [LARGE SCALE GENOMIC DNA]</scope>
    <source>
        <strain evidence="2 3">DAOM 227022</strain>
    </source>
</reference>
<feature type="coiled-coil region" evidence="1">
    <location>
        <begin position="56"/>
        <end position="83"/>
    </location>
</feature>
<gene>
    <name evidence="2" type="ORF">C1645_829853</name>
</gene>
<proteinExistence type="predicted"/>
<protein>
    <submittedName>
        <fullName evidence="2">Uncharacterized protein</fullName>
    </submittedName>
</protein>
<dbReference type="AlphaFoldDB" id="A0A397SPU2"/>
<keyword evidence="1" id="KW-0175">Coiled coil</keyword>
<accession>A0A397SPU2</accession>
<dbReference type="Proteomes" id="UP000265703">
    <property type="component" value="Unassembled WGS sequence"/>
</dbReference>
<organism evidence="2 3">
    <name type="scientific">Glomus cerebriforme</name>
    <dbReference type="NCBI Taxonomy" id="658196"/>
    <lineage>
        <taxon>Eukaryota</taxon>
        <taxon>Fungi</taxon>
        <taxon>Fungi incertae sedis</taxon>
        <taxon>Mucoromycota</taxon>
        <taxon>Glomeromycotina</taxon>
        <taxon>Glomeromycetes</taxon>
        <taxon>Glomerales</taxon>
        <taxon>Glomeraceae</taxon>
        <taxon>Glomus</taxon>
    </lineage>
</organism>
<dbReference type="EMBL" id="QKYT01000386">
    <property type="protein sequence ID" value="RIA86055.1"/>
    <property type="molecule type" value="Genomic_DNA"/>
</dbReference>
<name>A0A397SPU2_9GLOM</name>
<evidence type="ECO:0000313" key="3">
    <source>
        <dbReference type="Proteomes" id="UP000265703"/>
    </source>
</evidence>
<keyword evidence="3" id="KW-1185">Reference proteome</keyword>